<evidence type="ECO:0000256" key="2">
    <source>
        <dbReference type="ARBA" id="ARBA00022845"/>
    </source>
</evidence>
<evidence type="ECO:0000313" key="6">
    <source>
        <dbReference type="Proteomes" id="UP001165586"/>
    </source>
</evidence>
<organism evidence="5 6">
    <name type="scientific">Herbiconiux daphne</name>
    <dbReference type="NCBI Taxonomy" id="2970914"/>
    <lineage>
        <taxon>Bacteria</taxon>
        <taxon>Bacillati</taxon>
        <taxon>Actinomycetota</taxon>
        <taxon>Actinomycetes</taxon>
        <taxon>Micrococcales</taxon>
        <taxon>Microbacteriaceae</taxon>
        <taxon>Herbiconiux</taxon>
    </lineage>
</organism>
<dbReference type="Proteomes" id="UP001165586">
    <property type="component" value="Unassembled WGS sequence"/>
</dbReference>
<keyword evidence="4" id="KW-0678">Repressor</keyword>
<dbReference type="Pfam" id="PF02599">
    <property type="entry name" value="CsrA"/>
    <property type="match status" value="1"/>
</dbReference>
<keyword evidence="6" id="KW-1185">Reference proteome</keyword>
<keyword evidence="4" id="KW-1005">Bacterial flagellum biogenesis</keyword>
<keyword evidence="3 4" id="KW-0694">RNA-binding</keyword>
<dbReference type="PANTHER" id="PTHR34984:SF1">
    <property type="entry name" value="CARBON STORAGE REGULATOR"/>
    <property type="match status" value="1"/>
</dbReference>
<dbReference type="Gene3D" id="2.60.40.4380">
    <property type="entry name" value="Translational regulator CsrA"/>
    <property type="match status" value="1"/>
</dbReference>
<evidence type="ECO:0000256" key="1">
    <source>
        <dbReference type="ARBA" id="ARBA00022490"/>
    </source>
</evidence>
<evidence type="ECO:0000256" key="4">
    <source>
        <dbReference type="HAMAP-Rule" id="MF_00167"/>
    </source>
</evidence>
<evidence type="ECO:0000256" key="3">
    <source>
        <dbReference type="ARBA" id="ARBA00022884"/>
    </source>
</evidence>
<dbReference type="InterPro" id="IPR003751">
    <property type="entry name" value="CsrA"/>
</dbReference>
<dbReference type="HAMAP" id="MF_00167">
    <property type="entry name" value="CsrA"/>
    <property type="match status" value="1"/>
</dbReference>
<accession>A0ABT2HC91</accession>
<name>A0ABT2HC91_9MICO</name>
<comment type="subunit">
    <text evidence="4">Homodimer; the beta-strands of each monomer intercalate to form a hydrophobic core, while the alpha-helices form wings that extend away from the core.</text>
</comment>
<dbReference type="RefSeq" id="WP_259544002.1">
    <property type="nucleotide sequence ID" value="NZ_JANLCJ010000833.1"/>
</dbReference>
<comment type="subcellular location">
    <subcellularLocation>
        <location evidence="4">Cytoplasm</location>
    </subcellularLocation>
</comment>
<sequence length="62" mass="6996">MLHLTRKVGQSIVIDGNIIISVIEVNGKQVRLGVNAPKPVHVDREEVYRKKLNDAMEALQYV</sequence>
<dbReference type="EMBL" id="JANLCJ010000833">
    <property type="protein sequence ID" value="MCS5737572.1"/>
    <property type="molecule type" value="Genomic_DNA"/>
</dbReference>
<comment type="caution">
    <text evidence="5">The sequence shown here is derived from an EMBL/GenBank/DDBJ whole genome shotgun (WGS) entry which is preliminary data.</text>
</comment>
<proteinExistence type="inferred from homology"/>
<comment type="similarity">
    <text evidence="4">Belongs to the CsrA/RsmA family.</text>
</comment>
<reference evidence="5" key="1">
    <citation type="submission" date="2022-08" db="EMBL/GenBank/DDBJ databases">
        <authorList>
            <person name="Deng Y."/>
            <person name="Han X.-F."/>
            <person name="Zhang Y.-Q."/>
        </authorList>
    </citation>
    <scope>NUCLEOTIDE SEQUENCE</scope>
    <source>
        <strain evidence="5">CPCC 203386</strain>
    </source>
</reference>
<keyword evidence="1 4" id="KW-0963">Cytoplasm</keyword>
<comment type="function">
    <text evidence="4">A translational regulator that binds mRNA to regulate translation initiation and/or mRNA stability. Usually binds in the 5'-UTR at or near the Shine-Dalgarno sequence preventing ribosome-binding, thus repressing translation. Its main target seems to be the major flagellin gene, while its function is anatagonized by FliW.</text>
</comment>
<gene>
    <name evidence="4" type="primary">csrA</name>
    <name evidence="5" type="ORF">N1032_27960</name>
</gene>
<dbReference type="SUPFAM" id="SSF117130">
    <property type="entry name" value="CsrA-like"/>
    <property type="match status" value="1"/>
</dbReference>
<dbReference type="PANTHER" id="PTHR34984">
    <property type="entry name" value="CARBON STORAGE REGULATOR"/>
    <property type="match status" value="1"/>
</dbReference>
<keyword evidence="2 4" id="KW-0810">Translation regulation</keyword>
<dbReference type="InterPro" id="IPR036107">
    <property type="entry name" value="CsrA_sf"/>
</dbReference>
<protein>
    <recommendedName>
        <fullName evidence="4">Translational regulator CsrA</fullName>
    </recommendedName>
</protein>
<evidence type="ECO:0000313" key="5">
    <source>
        <dbReference type="EMBL" id="MCS5737572.1"/>
    </source>
</evidence>